<reference evidence="2" key="1">
    <citation type="journal article" date="2021" name="Mol. Ecol. Resour.">
        <title>Apolygus lucorum genome provides insights into omnivorousness and mesophyll feeding.</title>
        <authorList>
            <person name="Liu Y."/>
            <person name="Liu H."/>
            <person name="Wang H."/>
            <person name="Huang T."/>
            <person name="Liu B."/>
            <person name="Yang B."/>
            <person name="Yin L."/>
            <person name="Li B."/>
            <person name="Zhang Y."/>
            <person name="Zhang S."/>
            <person name="Jiang F."/>
            <person name="Zhang X."/>
            <person name="Ren Y."/>
            <person name="Wang B."/>
            <person name="Wang S."/>
            <person name="Lu Y."/>
            <person name="Wu K."/>
            <person name="Fan W."/>
            <person name="Wang G."/>
        </authorList>
    </citation>
    <scope>NUCLEOTIDE SEQUENCE</scope>
    <source>
        <strain evidence="2">12Hb</strain>
    </source>
</reference>
<feature type="compositionally biased region" description="Acidic residues" evidence="1">
    <location>
        <begin position="233"/>
        <end position="247"/>
    </location>
</feature>
<feature type="region of interest" description="Disordered" evidence="1">
    <location>
        <begin position="218"/>
        <end position="250"/>
    </location>
</feature>
<feature type="compositionally biased region" description="Polar residues" evidence="1">
    <location>
        <begin position="108"/>
        <end position="129"/>
    </location>
</feature>
<dbReference type="Proteomes" id="UP000466442">
    <property type="component" value="Unassembled WGS sequence"/>
</dbReference>
<dbReference type="AlphaFoldDB" id="A0A8S9XEX3"/>
<sequence>MELRTDAETIGEERDMESRALGNIGVVISDGRREDTVLQYPSYQDGADTALPSTSRSVTAALVNLDEWKHYEETPEVSTVVSPTVSPGVSDPVTSQQHRGTPEVSIVVSPTVSPGVSETVSPLQTQETPGVSPRVSPGVSETVSPLQTQETPGVSPRVSPGVSETVSPLQTQETPGVSPRVSPGVSETVSPLQTQETPGVSPMVSPGVPILMITQETEGEPGVSGGVSPPCESDTEASCPEDLEPDASSESICSETQFSIESQTIRGGKVSKTCSLVDTRQLTYSCIIVGYVDLQI</sequence>
<feature type="compositionally biased region" description="Polar residues" evidence="1">
    <location>
        <begin position="139"/>
        <end position="152"/>
    </location>
</feature>
<comment type="caution">
    <text evidence="2">The sequence shown here is derived from an EMBL/GenBank/DDBJ whole genome shotgun (WGS) entry which is preliminary data.</text>
</comment>
<evidence type="ECO:0000256" key="1">
    <source>
        <dbReference type="SAM" id="MobiDB-lite"/>
    </source>
</evidence>
<keyword evidence="3" id="KW-1185">Reference proteome</keyword>
<evidence type="ECO:0000313" key="2">
    <source>
        <dbReference type="EMBL" id="KAF6207074.1"/>
    </source>
</evidence>
<accession>A0A8S9XEX3</accession>
<feature type="compositionally biased region" description="Polar residues" evidence="1">
    <location>
        <begin position="185"/>
        <end position="197"/>
    </location>
</feature>
<proteinExistence type="predicted"/>
<dbReference type="EMBL" id="WIXP02000008">
    <property type="protein sequence ID" value="KAF6207074.1"/>
    <property type="molecule type" value="Genomic_DNA"/>
</dbReference>
<feature type="compositionally biased region" description="Low complexity" evidence="1">
    <location>
        <begin position="81"/>
        <end position="95"/>
    </location>
</feature>
<name>A0A8S9XEX3_APOLU</name>
<feature type="compositionally biased region" description="Polar residues" evidence="1">
    <location>
        <begin position="162"/>
        <end position="175"/>
    </location>
</feature>
<organism evidence="2 3">
    <name type="scientific">Apolygus lucorum</name>
    <name type="common">Small green plant bug</name>
    <name type="synonym">Lygocoris lucorum</name>
    <dbReference type="NCBI Taxonomy" id="248454"/>
    <lineage>
        <taxon>Eukaryota</taxon>
        <taxon>Metazoa</taxon>
        <taxon>Ecdysozoa</taxon>
        <taxon>Arthropoda</taxon>
        <taxon>Hexapoda</taxon>
        <taxon>Insecta</taxon>
        <taxon>Pterygota</taxon>
        <taxon>Neoptera</taxon>
        <taxon>Paraneoptera</taxon>
        <taxon>Hemiptera</taxon>
        <taxon>Heteroptera</taxon>
        <taxon>Panheteroptera</taxon>
        <taxon>Cimicomorpha</taxon>
        <taxon>Miridae</taxon>
        <taxon>Mirini</taxon>
        <taxon>Apolygus</taxon>
    </lineage>
</organism>
<feature type="region of interest" description="Disordered" evidence="1">
    <location>
        <begin position="81"/>
        <end position="205"/>
    </location>
</feature>
<evidence type="ECO:0000313" key="3">
    <source>
        <dbReference type="Proteomes" id="UP000466442"/>
    </source>
</evidence>
<gene>
    <name evidence="2" type="ORF">GE061_018313</name>
</gene>
<protein>
    <submittedName>
        <fullName evidence="2">Uncharacterized protein</fullName>
    </submittedName>
</protein>